<dbReference type="SUPFAM" id="SSF141523">
    <property type="entry name" value="L,D-transpeptidase catalytic domain-like"/>
    <property type="match status" value="1"/>
</dbReference>
<keyword evidence="4 7" id="KW-0133">Cell shape</keyword>
<evidence type="ECO:0000256" key="9">
    <source>
        <dbReference type="SAM" id="SignalP"/>
    </source>
</evidence>
<organism evidence="11 12">
    <name type="scientific">Sphingomonas canadensis</name>
    <dbReference type="NCBI Taxonomy" id="1219257"/>
    <lineage>
        <taxon>Bacteria</taxon>
        <taxon>Pseudomonadati</taxon>
        <taxon>Pseudomonadota</taxon>
        <taxon>Alphaproteobacteria</taxon>
        <taxon>Sphingomonadales</taxon>
        <taxon>Sphingomonadaceae</taxon>
        <taxon>Sphingomonas</taxon>
    </lineage>
</organism>
<dbReference type="Pfam" id="PF03734">
    <property type="entry name" value="YkuD"/>
    <property type="match status" value="1"/>
</dbReference>
<feature type="compositionally biased region" description="Polar residues" evidence="8">
    <location>
        <begin position="217"/>
        <end position="228"/>
    </location>
</feature>
<dbReference type="RefSeq" id="WP_319951629.1">
    <property type="nucleotide sequence ID" value="NZ_JAPDRA010000014.1"/>
</dbReference>
<feature type="active site" description="Proton donor/acceptor" evidence="7">
    <location>
        <position position="129"/>
    </location>
</feature>
<evidence type="ECO:0000256" key="5">
    <source>
        <dbReference type="ARBA" id="ARBA00022984"/>
    </source>
</evidence>
<dbReference type="NCBIfam" id="NF004785">
    <property type="entry name" value="PRK06132.1-2"/>
    <property type="match status" value="1"/>
</dbReference>
<comment type="pathway">
    <text evidence="1 7">Cell wall biogenesis; peptidoglycan biosynthesis.</text>
</comment>
<keyword evidence="3" id="KW-0808">Transferase</keyword>
<sequence length="244" mass="25785">MRAVRLVIALLLCCWTAPVLAQGYATSSERLALRPGEFVWFGADSLTPASAGLVGEVTVVVSIPAQLAYVYRGDVLIGVSTVSTGKPGKDTPTGDFTILQKKPFHRSNLYSNAPMPWMQRLTWDGIALHAGRLPGYPASHGCIRLPAEFAKQLFQLTRMGGGVSVVDWPIDDPIQRRTAPPTLYADPSQFASEQYNVVTSAGGSVAPPPALVPVSGDGSQPAATSSWVTGPAKEVAAKDSPAAR</sequence>
<feature type="domain" description="L,D-TPase catalytic" evidence="10">
    <location>
        <begin position="57"/>
        <end position="166"/>
    </location>
</feature>
<proteinExistence type="inferred from homology"/>
<evidence type="ECO:0000313" key="12">
    <source>
        <dbReference type="Proteomes" id="UP001596977"/>
    </source>
</evidence>
<evidence type="ECO:0000256" key="6">
    <source>
        <dbReference type="ARBA" id="ARBA00023316"/>
    </source>
</evidence>
<dbReference type="PANTHER" id="PTHR30582">
    <property type="entry name" value="L,D-TRANSPEPTIDASE"/>
    <property type="match status" value="1"/>
</dbReference>
<evidence type="ECO:0000256" key="3">
    <source>
        <dbReference type="ARBA" id="ARBA00022679"/>
    </source>
</evidence>
<keyword evidence="6 7" id="KW-0961">Cell wall biogenesis/degradation</keyword>
<name>A0ABW3HAR6_9SPHN</name>
<dbReference type="Gene3D" id="2.40.440.10">
    <property type="entry name" value="L,D-transpeptidase catalytic domain-like"/>
    <property type="match status" value="1"/>
</dbReference>
<feature type="active site" description="Nucleophile" evidence="7">
    <location>
        <position position="142"/>
    </location>
</feature>
<protein>
    <submittedName>
        <fullName evidence="11">L,D-transpeptidase family protein</fullName>
    </submittedName>
</protein>
<evidence type="ECO:0000256" key="4">
    <source>
        <dbReference type="ARBA" id="ARBA00022960"/>
    </source>
</evidence>
<keyword evidence="12" id="KW-1185">Reference proteome</keyword>
<comment type="caution">
    <text evidence="11">The sequence shown here is derived from an EMBL/GenBank/DDBJ whole genome shotgun (WGS) entry which is preliminary data.</text>
</comment>
<feature type="signal peptide" evidence="9">
    <location>
        <begin position="1"/>
        <end position="21"/>
    </location>
</feature>
<evidence type="ECO:0000256" key="2">
    <source>
        <dbReference type="ARBA" id="ARBA00005992"/>
    </source>
</evidence>
<dbReference type="InterPro" id="IPR050979">
    <property type="entry name" value="LD-transpeptidase"/>
</dbReference>
<feature type="chain" id="PRO_5046911923" evidence="9">
    <location>
        <begin position="22"/>
        <end position="244"/>
    </location>
</feature>
<comment type="similarity">
    <text evidence="2">Belongs to the YkuD family.</text>
</comment>
<feature type="region of interest" description="Disordered" evidence="8">
    <location>
        <begin position="206"/>
        <end position="244"/>
    </location>
</feature>
<evidence type="ECO:0000256" key="1">
    <source>
        <dbReference type="ARBA" id="ARBA00004752"/>
    </source>
</evidence>
<evidence type="ECO:0000256" key="8">
    <source>
        <dbReference type="SAM" id="MobiDB-lite"/>
    </source>
</evidence>
<keyword evidence="5 7" id="KW-0573">Peptidoglycan synthesis</keyword>
<evidence type="ECO:0000259" key="10">
    <source>
        <dbReference type="PROSITE" id="PS52029"/>
    </source>
</evidence>
<dbReference type="EMBL" id="JBHTJG010000014">
    <property type="protein sequence ID" value="MFD0948538.1"/>
    <property type="molecule type" value="Genomic_DNA"/>
</dbReference>
<dbReference type="CDD" id="cd16913">
    <property type="entry name" value="YkuD_like"/>
    <property type="match status" value="1"/>
</dbReference>
<dbReference type="InterPro" id="IPR005490">
    <property type="entry name" value="LD_TPept_cat_dom"/>
</dbReference>
<reference evidence="12" key="1">
    <citation type="journal article" date="2019" name="Int. J. Syst. Evol. Microbiol.">
        <title>The Global Catalogue of Microorganisms (GCM) 10K type strain sequencing project: providing services to taxonomists for standard genome sequencing and annotation.</title>
        <authorList>
            <consortium name="The Broad Institute Genomics Platform"/>
            <consortium name="The Broad Institute Genome Sequencing Center for Infectious Disease"/>
            <person name="Wu L."/>
            <person name="Ma J."/>
        </authorList>
    </citation>
    <scope>NUCLEOTIDE SEQUENCE [LARGE SCALE GENOMIC DNA]</scope>
    <source>
        <strain evidence="12">CCUG 62982</strain>
    </source>
</reference>
<keyword evidence="9" id="KW-0732">Signal</keyword>
<dbReference type="InterPro" id="IPR038063">
    <property type="entry name" value="Transpep_catalytic_dom"/>
</dbReference>
<accession>A0ABW3HAR6</accession>
<dbReference type="Proteomes" id="UP001596977">
    <property type="component" value="Unassembled WGS sequence"/>
</dbReference>
<dbReference type="PANTHER" id="PTHR30582:SF2">
    <property type="entry name" value="L,D-TRANSPEPTIDASE YCIB-RELATED"/>
    <property type="match status" value="1"/>
</dbReference>
<evidence type="ECO:0000256" key="7">
    <source>
        <dbReference type="PROSITE-ProRule" id="PRU01373"/>
    </source>
</evidence>
<dbReference type="PROSITE" id="PS52029">
    <property type="entry name" value="LD_TPASE"/>
    <property type="match status" value="1"/>
</dbReference>
<evidence type="ECO:0000313" key="11">
    <source>
        <dbReference type="EMBL" id="MFD0948538.1"/>
    </source>
</evidence>
<gene>
    <name evidence="11" type="ORF">ACFQ1E_19525</name>
</gene>